<feature type="signal peptide" evidence="1">
    <location>
        <begin position="1"/>
        <end position="20"/>
    </location>
</feature>
<dbReference type="Proteomes" id="UP000257109">
    <property type="component" value="Unassembled WGS sequence"/>
</dbReference>
<feature type="chain" id="PRO_5016645937" evidence="1">
    <location>
        <begin position="21"/>
        <end position="172"/>
    </location>
</feature>
<dbReference type="AlphaFoldDB" id="A0A371EAS4"/>
<dbReference type="STRING" id="157652.A0A371EAS4"/>
<keyword evidence="1" id="KW-0732">Signal</keyword>
<proteinExistence type="predicted"/>
<evidence type="ECO:0000313" key="3">
    <source>
        <dbReference type="Proteomes" id="UP000257109"/>
    </source>
</evidence>
<protein>
    <submittedName>
        <fullName evidence="2">Uncharacterized protein</fullName>
    </submittedName>
</protein>
<feature type="non-terminal residue" evidence="2">
    <location>
        <position position="1"/>
    </location>
</feature>
<evidence type="ECO:0000256" key="1">
    <source>
        <dbReference type="SAM" id="SignalP"/>
    </source>
</evidence>
<evidence type="ECO:0000313" key="2">
    <source>
        <dbReference type="EMBL" id="RDX63132.1"/>
    </source>
</evidence>
<sequence length="172" mass="18724">MTLSFVVVGEDLVLLMVVEPLSTLVTVEVGSRMSDVGTSDCGRLGPFSTSARWGGGVVDVDPLGLRPSRGSGRVRLCWSCPADCCQSAAYYYHGLILDEGNMEKSHGMVIDALQVVDEYFKESTFIIASIYELNLIIETSDYVLTSIRLVICSDDESEGKKKQAVMAKKKQG</sequence>
<keyword evidence="3" id="KW-1185">Reference proteome</keyword>
<comment type="caution">
    <text evidence="2">The sequence shown here is derived from an EMBL/GenBank/DDBJ whole genome shotgun (WGS) entry which is preliminary data.</text>
</comment>
<organism evidence="2 3">
    <name type="scientific">Mucuna pruriens</name>
    <name type="common">Velvet bean</name>
    <name type="synonym">Dolichos pruriens</name>
    <dbReference type="NCBI Taxonomy" id="157652"/>
    <lineage>
        <taxon>Eukaryota</taxon>
        <taxon>Viridiplantae</taxon>
        <taxon>Streptophyta</taxon>
        <taxon>Embryophyta</taxon>
        <taxon>Tracheophyta</taxon>
        <taxon>Spermatophyta</taxon>
        <taxon>Magnoliopsida</taxon>
        <taxon>eudicotyledons</taxon>
        <taxon>Gunneridae</taxon>
        <taxon>Pentapetalae</taxon>
        <taxon>rosids</taxon>
        <taxon>fabids</taxon>
        <taxon>Fabales</taxon>
        <taxon>Fabaceae</taxon>
        <taxon>Papilionoideae</taxon>
        <taxon>50 kb inversion clade</taxon>
        <taxon>NPAAA clade</taxon>
        <taxon>indigoferoid/millettioid clade</taxon>
        <taxon>Phaseoleae</taxon>
        <taxon>Mucuna</taxon>
    </lineage>
</organism>
<accession>A0A371EAS4</accession>
<name>A0A371EAS4_MUCPR</name>
<gene>
    <name evidence="2" type="ORF">CR513_58477</name>
</gene>
<dbReference type="EMBL" id="QJKJ01015071">
    <property type="protein sequence ID" value="RDX63132.1"/>
    <property type="molecule type" value="Genomic_DNA"/>
</dbReference>
<reference evidence="2" key="1">
    <citation type="submission" date="2018-05" db="EMBL/GenBank/DDBJ databases">
        <title>Draft genome of Mucuna pruriens seed.</title>
        <authorList>
            <person name="Nnadi N.E."/>
            <person name="Vos R."/>
            <person name="Hasami M.H."/>
            <person name="Devisetty U.K."/>
            <person name="Aguiy J.C."/>
        </authorList>
    </citation>
    <scope>NUCLEOTIDE SEQUENCE [LARGE SCALE GENOMIC DNA]</scope>
    <source>
        <strain evidence="2">JCA_2017</strain>
    </source>
</reference>